<sequence>MRLAKIDDNIIGKRLGSSISTIDGRKLVNGQIEITGKVIQRLQSFGMNALYIEDKNTDVELKETVSDEQRGVILKRLNLVYEKISKESFCDEFEIGKILRQEIIPSINNEPVSIAVGQKTKGFDLAQHSLNLCLLVLVTGMKFGLSMDKIEMLGKAALFHDIGKLIKNDSNEGHEQKGYTFLKNKANSPMLYSLVRFHHETIDGGGPQKLRNEHQTDLIKILSLCDYYESLVSIDGLVPSECYENIQALVNIKFDHQVYEAFRKSVYLYPVGLPIKLNNGEEGVVIRQNTAFPLRPFVRTDYKEYNLIEHLSLFIDKVIL</sequence>
<dbReference type="RefSeq" id="WP_069981214.1">
    <property type="nucleotide sequence ID" value="NZ_CP017269.1"/>
</dbReference>
<dbReference type="Proteomes" id="UP000095743">
    <property type="component" value="Chromosome"/>
</dbReference>
<dbReference type="AlphaFoldDB" id="A0A1D8GPR4"/>
<dbReference type="CDD" id="cd00077">
    <property type="entry name" value="HDc"/>
    <property type="match status" value="1"/>
</dbReference>
<dbReference type="SUPFAM" id="SSF109604">
    <property type="entry name" value="HD-domain/PDEase-like"/>
    <property type="match status" value="1"/>
</dbReference>
<accession>A0A1D8GPR4</accession>
<name>A0A1D8GPR4_9FIRM</name>
<dbReference type="InterPro" id="IPR003607">
    <property type="entry name" value="HD/PDEase_dom"/>
</dbReference>
<dbReference type="STRING" id="1424294.Gferi_27115"/>
<protein>
    <recommendedName>
        <fullName evidence="1">HD/PDEase domain-containing protein</fullName>
    </recommendedName>
</protein>
<dbReference type="Gene3D" id="1.10.3210.10">
    <property type="entry name" value="Hypothetical protein af1432"/>
    <property type="match status" value="1"/>
</dbReference>
<dbReference type="Pfam" id="PF01966">
    <property type="entry name" value="HD"/>
    <property type="match status" value="1"/>
</dbReference>
<dbReference type="PANTHER" id="PTHR43155:SF2">
    <property type="entry name" value="CYCLIC DI-GMP PHOSPHODIESTERASE PA4108"/>
    <property type="match status" value="1"/>
</dbReference>
<feature type="domain" description="HD/PDEase" evidence="1">
    <location>
        <begin position="121"/>
        <end position="240"/>
    </location>
</feature>
<gene>
    <name evidence="2" type="ORF">Gferi_27115</name>
</gene>
<organism evidence="2 3">
    <name type="scientific">Geosporobacter ferrireducens</name>
    <dbReference type="NCBI Taxonomy" id="1424294"/>
    <lineage>
        <taxon>Bacteria</taxon>
        <taxon>Bacillati</taxon>
        <taxon>Bacillota</taxon>
        <taxon>Clostridia</taxon>
        <taxon>Peptostreptococcales</taxon>
        <taxon>Thermotaleaceae</taxon>
        <taxon>Geosporobacter</taxon>
    </lineage>
</organism>
<reference evidence="2 3" key="1">
    <citation type="submission" date="2016-09" db="EMBL/GenBank/DDBJ databases">
        <title>Genomic analysis reveals versatility of anaerobic energy metabolism of Geosporobacter ferrireducens IRF9 of phylum Firmicutes.</title>
        <authorList>
            <person name="Kim S.-J."/>
        </authorList>
    </citation>
    <scope>NUCLEOTIDE SEQUENCE [LARGE SCALE GENOMIC DNA]</scope>
    <source>
        <strain evidence="2 3">IRF9</strain>
    </source>
</reference>
<dbReference type="PANTHER" id="PTHR43155">
    <property type="entry name" value="CYCLIC DI-GMP PHOSPHODIESTERASE PA4108-RELATED"/>
    <property type="match status" value="1"/>
</dbReference>
<proteinExistence type="predicted"/>
<dbReference type="KEGG" id="gfe:Gferi_27115"/>
<dbReference type="EMBL" id="CP017269">
    <property type="protein sequence ID" value="AOT72905.1"/>
    <property type="molecule type" value="Genomic_DNA"/>
</dbReference>
<keyword evidence="3" id="KW-1185">Reference proteome</keyword>
<dbReference type="InterPro" id="IPR006674">
    <property type="entry name" value="HD_domain"/>
</dbReference>
<dbReference type="SMART" id="SM00471">
    <property type="entry name" value="HDc"/>
    <property type="match status" value="1"/>
</dbReference>
<evidence type="ECO:0000313" key="2">
    <source>
        <dbReference type="EMBL" id="AOT72905.1"/>
    </source>
</evidence>
<dbReference type="OrthoDB" id="9804747at2"/>
<evidence type="ECO:0000259" key="1">
    <source>
        <dbReference type="SMART" id="SM00471"/>
    </source>
</evidence>
<evidence type="ECO:0000313" key="3">
    <source>
        <dbReference type="Proteomes" id="UP000095743"/>
    </source>
</evidence>